<keyword evidence="4" id="KW-0479">Metal-binding</keyword>
<feature type="domain" description="N-acetyltransferase" evidence="11">
    <location>
        <begin position="172"/>
        <end position="320"/>
    </location>
</feature>
<evidence type="ECO:0000256" key="5">
    <source>
        <dbReference type="ARBA" id="ARBA00022771"/>
    </source>
</evidence>
<evidence type="ECO:0000256" key="4">
    <source>
        <dbReference type="ARBA" id="ARBA00022723"/>
    </source>
</evidence>
<keyword evidence="6" id="KW-0862">Zinc</keyword>
<dbReference type="AlphaFoldDB" id="A0AAD2JP73"/>
<sequence>MKARKRPRPAFQGHTICEVSTETPQKQLSIRSFFGQKQVSNIQVTPRTPLPCSRPLETPPTAEVTVQDTPPSSDESPVKDINVTSNNTNTIRNKNDNKNKKRRLAQVFIDCGQKNFGQVVCPQCGTLYVPGIAEDEKMHKQVCEQISQGVAWGSTANCKIINRNSHAKSSIVQIRPSEITKHRSRLEKILRIVEKDLGMHANSSNVMITTNGGTIFLYLQDQKVVGYLAVNSISTAYRMLNLYERDTKPMSCMLGVAVLWTHPRARKQGIAIKLVDAARENAVFGIVVAKSKLAFSSPTEAGWRFAKNYCGNDEPLFYEF</sequence>
<evidence type="ECO:0000256" key="1">
    <source>
        <dbReference type="ARBA" id="ARBA00004123"/>
    </source>
</evidence>
<feature type="region of interest" description="Disordered" evidence="10">
    <location>
        <begin position="45"/>
        <end position="98"/>
    </location>
</feature>
<dbReference type="GO" id="GO:0000785">
    <property type="term" value="C:chromatin"/>
    <property type="evidence" value="ECO:0007669"/>
    <property type="project" value="TreeGrafter"/>
</dbReference>
<evidence type="ECO:0000256" key="9">
    <source>
        <dbReference type="ARBA" id="ARBA00023315"/>
    </source>
</evidence>
<proteinExistence type="inferred from homology"/>
<dbReference type="SUPFAM" id="SSF55729">
    <property type="entry name" value="Acyl-CoA N-acyltransferases (Nat)"/>
    <property type="match status" value="1"/>
</dbReference>
<comment type="caution">
    <text evidence="12">The sequence shown here is derived from an EMBL/GenBank/DDBJ whole genome shotgun (WGS) entry which is preliminary data.</text>
</comment>
<dbReference type="InterPro" id="IPR028009">
    <property type="entry name" value="ESCO_Acetyltransf_dom"/>
</dbReference>
<evidence type="ECO:0000256" key="8">
    <source>
        <dbReference type="ARBA" id="ARBA00023306"/>
    </source>
</evidence>
<dbReference type="Pfam" id="PF13880">
    <property type="entry name" value="Acetyltransf_13"/>
    <property type="match status" value="1"/>
</dbReference>
<comment type="similarity">
    <text evidence="2">Belongs to the acetyltransferase family. ECO subfamily.</text>
</comment>
<dbReference type="GO" id="GO:0005634">
    <property type="term" value="C:nucleus"/>
    <property type="evidence" value="ECO:0007669"/>
    <property type="project" value="UniProtKB-SubCell"/>
</dbReference>
<dbReference type="Gene3D" id="3.40.630.30">
    <property type="match status" value="1"/>
</dbReference>
<dbReference type="InterPro" id="IPR000182">
    <property type="entry name" value="GNAT_dom"/>
</dbReference>
<name>A0AAD2JP73_9STRA</name>
<evidence type="ECO:0000256" key="2">
    <source>
        <dbReference type="ARBA" id="ARBA00005816"/>
    </source>
</evidence>
<dbReference type="GO" id="GO:0007064">
    <property type="term" value="P:mitotic sister chromatid cohesion"/>
    <property type="evidence" value="ECO:0007669"/>
    <property type="project" value="TreeGrafter"/>
</dbReference>
<dbReference type="GO" id="GO:0008270">
    <property type="term" value="F:zinc ion binding"/>
    <property type="evidence" value="ECO:0007669"/>
    <property type="project" value="UniProtKB-KW"/>
</dbReference>
<feature type="compositionally biased region" description="Polar residues" evidence="10">
    <location>
        <begin position="64"/>
        <end position="75"/>
    </location>
</feature>
<evidence type="ECO:0000256" key="6">
    <source>
        <dbReference type="ARBA" id="ARBA00022833"/>
    </source>
</evidence>
<evidence type="ECO:0000256" key="3">
    <source>
        <dbReference type="ARBA" id="ARBA00022679"/>
    </source>
</evidence>
<evidence type="ECO:0000313" key="13">
    <source>
        <dbReference type="Proteomes" id="UP001295423"/>
    </source>
</evidence>
<keyword evidence="13" id="KW-1185">Reference proteome</keyword>
<accession>A0AAD2JP73</accession>
<gene>
    <name evidence="12" type="ORF">CYCCA115_LOCUS23432</name>
</gene>
<dbReference type="PANTHER" id="PTHR45884:SF2">
    <property type="entry name" value="N-ACETYLTRANSFERASE ECO"/>
    <property type="match status" value="1"/>
</dbReference>
<comment type="subcellular location">
    <subcellularLocation>
        <location evidence="1">Nucleus</location>
    </subcellularLocation>
</comment>
<protein>
    <recommendedName>
        <fullName evidence="11">N-acetyltransferase domain-containing protein</fullName>
    </recommendedName>
</protein>
<keyword evidence="5" id="KW-0863">Zinc-finger</keyword>
<organism evidence="12 13">
    <name type="scientific">Cylindrotheca closterium</name>
    <dbReference type="NCBI Taxonomy" id="2856"/>
    <lineage>
        <taxon>Eukaryota</taxon>
        <taxon>Sar</taxon>
        <taxon>Stramenopiles</taxon>
        <taxon>Ochrophyta</taxon>
        <taxon>Bacillariophyta</taxon>
        <taxon>Bacillariophyceae</taxon>
        <taxon>Bacillariophycidae</taxon>
        <taxon>Bacillariales</taxon>
        <taxon>Bacillariaceae</taxon>
        <taxon>Cylindrotheca</taxon>
    </lineage>
</organism>
<evidence type="ECO:0000256" key="10">
    <source>
        <dbReference type="SAM" id="MobiDB-lite"/>
    </source>
</evidence>
<dbReference type="Pfam" id="PF13878">
    <property type="entry name" value="zf-C2H2_3"/>
    <property type="match status" value="1"/>
</dbReference>
<evidence type="ECO:0000313" key="12">
    <source>
        <dbReference type="EMBL" id="CAJ1968862.1"/>
    </source>
</evidence>
<keyword evidence="7" id="KW-0539">Nucleus</keyword>
<dbReference type="InterPro" id="IPR016181">
    <property type="entry name" value="Acyl_CoA_acyltransferase"/>
</dbReference>
<dbReference type="InterPro" id="IPR028005">
    <property type="entry name" value="AcTrfase_ESCO_Znf_dom"/>
</dbReference>
<reference evidence="12" key="1">
    <citation type="submission" date="2023-08" db="EMBL/GenBank/DDBJ databases">
        <authorList>
            <person name="Audoor S."/>
            <person name="Bilcke G."/>
        </authorList>
    </citation>
    <scope>NUCLEOTIDE SEQUENCE</scope>
</reference>
<dbReference type="PROSITE" id="PS51186">
    <property type="entry name" value="GNAT"/>
    <property type="match status" value="1"/>
</dbReference>
<dbReference type="EMBL" id="CAKOGP040002413">
    <property type="protein sequence ID" value="CAJ1968862.1"/>
    <property type="molecule type" value="Genomic_DNA"/>
</dbReference>
<evidence type="ECO:0000259" key="11">
    <source>
        <dbReference type="PROSITE" id="PS51186"/>
    </source>
</evidence>
<evidence type="ECO:0000256" key="7">
    <source>
        <dbReference type="ARBA" id="ARBA00023242"/>
    </source>
</evidence>
<dbReference type="Proteomes" id="UP001295423">
    <property type="component" value="Unassembled WGS sequence"/>
</dbReference>
<keyword evidence="3" id="KW-0808">Transferase</keyword>
<dbReference type="PANTHER" id="PTHR45884">
    <property type="entry name" value="N-ACETYLTRANSFERASE ECO"/>
    <property type="match status" value="1"/>
</dbReference>
<dbReference type="GO" id="GO:0061733">
    <property type="term" value="F:protein-lysine-acetyltransferase activity"/>
    <property type="evidence" value="ECO:0007669"/>
    <property type="project" value="TreeGrafter"/>
</dbReference>
<keyword evidence="9" id="KW-0012">Acyltransferase</keyword>
<dbReference type="CDD" id="cd04301">
    <property type="entry name" value="NAT_SF"/>
    <property type="match status" value="1"/>
</dbReference>
<keyword evidence="8" id="KW-0131">Cell cycle</keyword>